<proteinExistence type="predicted"/>
<sequence>MRFFLYENVKYQIIPSYTVHQLGDIKPQRLNIEFLKPYAIKAKYVTDRGSAFVIWIARSAGSVQPIQSSFKRRISIEVLWYLPFRNRISILHDVEAPHHTGFTRRTSGNRVLMILCMHRQTLQFLLSVTSVTEEGPVESIETNRDLRAFNFFSDNPANCLVKFRPSDTRGSVDGSNVLEAPD</sequence>
<organism evidence="1">
    <name type="scientific">Riboviria sp</name>
    <dbReference type="NCBI Taxonomy" id="2585031"/>
    <lineage>
        <taxon>Viruses</taxon>
        <taxon>Riboviria</taxon>
    </lineage>
</organism>
<dbReference type="EMBL" id="MW239469">
    <property type="protein sequence ID" value="UGO57511.1"/>
    <property type="molecule type" value="Genomic_RNA"/>
</dbReference>
<accession>A0A8K1U414</accession>
<reference evidence="1" key="1">
    <citation type="submission" date="2020-11" db="EMBL/GenBank/DDBJ databases">
        <title>RNA virus dark matter in the feces of wild birds.</title>
        <authorList>
            <person name="Lu X."/>
            <person name="Yang X.S."/>
            <person name="Zhang W."/>
        </authorList>
    </citation>
    <scope>NUCLEOTIDE SEQUENCE</scope>
    <source>
        <strain evidence="1">Redstart169con18</strain>
    </source>
</reference>
<evidence type="ECO:0000313" key="1">
    <source>
        <dbReference type="EMBL" id="UGO57511.1"/>
    </source>
</evidence>
<name>A0A8K1U414_9VIRU</name>
<protein>
    <submittedName>
        <fullName evidence="1">Uncharacterized protein</fullName>
    </submittedName>
</protein>